<sequence length="161" mass="17830">MGFGLYGLAGGIGRAGHHGQGLAGQRFGDRYFNLIGCVLDPAKDLVVDEELNIIDAQIVFNLGGQRQYLAGFNVGRYIQGQFGRGVGRLYRQRCLQTAAVQRHGQRYRVLLAQCLGGQELAGAHFDQVRGPVRQVIIQRCVRVQRGRTAVVKDRLPDRQLI</sequence>
<accession>A0A918KAI5</accession>
<reference evidence="1" key="1">
    <citation type="journal article" date="2014" name="Int. J. Syst. Evol. Microbiol.">
        <title>Complete genome sequence of Corynebacterium casei LMG S-19264T (=DSM 44701T), isolated from a smear-ripened cheese.</title>
        <authorList>
            <consortium name="US DOE Joint Genome Institute (JGI-PGF)"/>
            <person name="Walter F."/>
            <person name="Albersmeier A."/>
            <person name="Kalinowski J."/>
            <person name="Ruckert C."/>
        </authorList>
    </citation>
    <scope>NUCLEOTIDE SEQUENCE</scope>
    <source>
        <strain evidence="1">KCTC 22169</strain>
    </source>
</reference>
<reference evidence="1" key="2">
    <citation type="submission" date="2020-09" db="EMBL/GenBank/DDBJ databases">
        <authorList>
            <person name="Sun Q."/>
            <person name="Kim S."/>
        </authorList>
    </citation>
    <scope>NUCLEOTIDE SEQUENCE</scope>
    <source>
        <strain evidence="1">KCTC 22169</strain>
    </source>
</reference>
<protein>
    <submittedName>
        <fullName evidence="1">Uncharacterized protein</fullName>
    </submittedName>
</protein>
<dbReference type="AlphaFoldDB" id="A0A918KAI5"/>
<dbReference type="Proteomes" id="UP000626148">
    <property type="component" value="Unassembled WGS sequence"/>
</dbReference>
<evidence type="ECO:0000313" key="1">
    <source>
        <dbReference type="EMBL" id="GGX56010.1"/>
    </source>
</evidence>
<name>A0A918KAI5_9GAMM</name>
<keyword evidence="2" id="KW-1185">Reference proteome</keyword>
<gene>
    <name evidence="1" type="ORF">GCM10007392_24740</name>
</gene>
<dbReference type="EMBL" id="BMXR01000005">
    <property type="protein sequence ID" value="GGX56010.1"/>
    <property type="molecule type" value="Genomic_DNA"/>
</dbReference>
<organism evidence="1 2">
    <name type="scientific">Saccharospirillum salsuginis</name>
    <dbReference type="NCBI Taxonomy" id="418750"/>
    <lineage>
        <taxon>Bacteria</taxon>
        <taxon>Pseudomonadati</taxon>
        <taxon>Pseudomonadota</taxon>
        <taxon>Gammaproteobacteria</taxon>
        <taxon>Oceanospirillales</taxon>
        <taxon>Saccharospirillaceae</taxon>
        <taxon>Saccharospirillum</taxon>
    </lineage>
</organism>
<proteinExistence type="predicted"/>
<evidence type="ECO:0000313" key="2">
    <source>
        <dbReference type="Proteomes" id="UP000626148"/>
    </source>
</evidence>
<comment type="caution">
    <text evidence="1">The sequence shown here is derived from an EMBL/GenBank/DDBJ whole genome shotgun (WGS) entry which is preliminary data.</text>
</comment>